<evidence type="ECO:0000313" key="2">
    <source>
        <dbReference type="EMBL" id="PUU77701.1"/>
    </source>
</evidence>
<comment type="caution">
    <text evidence="2">The sequence shown here is derived from an EMBL/GenBank/DDBJ whole genome shotgun (WGS) entry which is preliminary data.</text>
</comment>
<dbReference type="PANTHER" id="PTHR10404">
    <property type="entry name" value="N-ACETYLATED-ALPHA-LINKED ACIDIC DIPEPTIDASE"/>
    <property type="match status" value="1"/>
</dbReference>
<dbReference type="AlphaFoldDB" id="A0A2T6ZQE2"/>
<dbReference type="InterPro" id="IPR039373">
    <property type="entry name" value="Peptidase_M28B"/>
</dbReference>
<keyword evidence="2" id="KW-0675">Receptor</keyword>
<dbReference type="Proteomes" id="UP000244722">
    <property type="component" value="Unassembled WGS sequence"/>
</dbReference>
<dbReference type="Pfam" id="PF04253">
    <property type="entry name" value="TFR_dimer"/>
    <property type="match status" value="1"/>
</dbReference>
<dbReference type="OrthoDB" id="5841748at2759"/>
<dbReference type="PANTHER" id="PTHR10404:SF46">
    <property type="entry name" value="VACUOLAR PROTEIN SORTING-ASSOCIATED PROTEIN 70"/>
    <property type="match status" value="1"/>
</dbReference>
<name>A0A2T6ZQE2_TUBBO</name>
<evidence type="ECO:0000259" key="1">
    <source>
        <dbReference type="Pfam" id="PF04253"/>
    </source>
</evidence>
<keyword evidence="3" id="KW-1185">Reference proteome</keyword>
<dbReference type="STRING" id="42251.A0A2T6ZQE2"/>
<dbReference type="EMBL" id="NESQ01000144">
    <property type="protein sequence ID" value="PUU77701.1"/>
    <property type="molecule type" value="Genomic_DNA"/>
</dbReference>
<evidence type="ECO:0000313" key="3">
    <source>
        <dbReference type="Proteomes" id="UP000244722"/>
    </source>
</evidence>
<feature type="domain" description="Transferrin receptor-like dimerisation" evidence="1">
    <location>
        <begin position="61"/>
        <end position="170"/>
    </location>
</feature>
<dbReference type="SUPFAM" id="SSF47672">
    <property type="entry name" value="Transferrin receptor-like dimerisation domain"/>
    <property type="match status" value="1"/>
</dbReference>
<organism evidence="2 3">
    <name type="scientific">Tuber borchii</name>
    <name type="common">White truffle</name>
    <dbReference type="NCBI Taxonomy" id="42251"/>
    <lineage>
        <taxon>Eukaryota</taxon>
        <taxon>Fungi</taxon>
        <taxon>Dikarya</taxon>
        <taxon>Ascomycota</taxon>
        <taxon>Pezizomycotina</taxon>
        <taxon>Pezizomycetes</taxon>
        <taxon>Pezizales</taxon>
        <taxon>Tuberaceae</taxon>
        <taxon>Tuber</taxon>
    </lineage>
</organism>
<dbReference type="Gene3D" id="1.20.930.40">
    <property type="entry name" value="Transferrin receptor-like, dimerisation domain"/>
    <property type="match status" value="1"/>
</dbReference>
<sequence length="172" mass="18726">MTRWGDPHFMYHSTIAQIAAKTVLRISENVLLSYNVSKFSTALQSMLSDLKGEITTTGIALNVSPLEAAIIRFTTAARDLMAIEEALKPGEWGGEQEAIVNERLGKFERGFIGDGLPGRVFYKHLIYAPGVETGYAPTTLTEVVRVGNVEEATMYVGITAAAIDEVAKLFEG</sequence>
<gene>
    <name evidence="2" type="ORF">B9Z19DRAFT_1127951</name>
</gene>
<protein>
    <submittedName>
        <fullName evidence="2">Transferrin receptor-like protein</fullName>
    </submittedName>
</protein>
<reference evidence="2 3" key="1">
    <citation type="submission" date="2017-04" db="EMBL/GenBank/DDBJ databases">
        <title>Draft genome sequence of Tuber borchii Vittad., a whitish edible truffle.</title>
        <authorList>
            <consortium name="DOE Joint Genome Institute"/>
            <person name="Murat C."/>
            <person name="Kuo A."/>
            <person name="Barry K.W."/>
            <person name="Clum A."/>
            <person name="Dockter R.B."/>
            <person name="Fauchery L."/>
            <person name="Iotti M."/>
            <person name="Kohler A."/>
            <person name="Labutti K."/>
            <person name="Lindquist E.A."/>
            <person name="Lipzen A."/>
            <person name="Ohm R.A."/>
            <person name="Wang M."/>
            <person name="Grigoriev I.V."/>
            <person name="Zambonelli A."/>
            <person name="Martin F.M."/>
        </authorList>
    </citation>
    <scope>NUCLEOTIDE SEQUENCE [LARGE SCALE GENOMIC DNA]</scope>
    <source>
        <strain evidence="2 3">Tbo3840</strain>
    </source>
</reference>
<dbReference type="InterPro" id="IPR036757">
    <property type="entry name" value="TFR-like_dimer_dom_sf"/>
</dbReference>
<accession>A0A2T6ZQE2</accession>
<proteinExistence type="predicted"/>
<dbReference type="InterPro" id="IPR007365">
    <property type="entry name" value="TFR-like_dimer_dom"/>
</dbReference>